<evidence type="ECO:0000256" key="4">
    <source>
        <dbReference type="ARBA" id="ARBA00023014"/>
    </source>
</evidence>
<gene>
    <name evidence="8" type="ORF">AVDCRST_MAG90-2595</name>
</gene>
<sequence>MSKGLRKGLTSYGDPGFSLFLRKAFIKAAGFSDDALDRPIIGITNTFSDFNPCHGNVPRLIEAVKRGVMLAGGLPMEFPTVSIHESFASPTSMFLRNLMAMDTEEMIRAQPMDAVVLIGGCDKTVPAQLMGAASADVPAIMLITGPMLVGHHKGEVLGACTDCRRLWGQHRAGEIDEAEIEEVSGRLAPTQGTCMVMGTASTMACLTEALGLALPGTGSIPATHADRIRAAEASGRQAVDLAANGLKPSDLLTEDAFRNALVTLQAIGGSTNGLVHLVAIAGRCGVKIDLEDFDRIGREVPVLIDLKPSGAHYMEHFHWAGGMPRLLKEVRDHLALDAMTITGATLGEAIEAAADVPGQTIIRTRDNPLKKSGAMAVLRGNLAPRGAVIKHSAASANLLQHTGRAVVFDSVEDMTDRIDRPDLDVTADDILVLRNAGPKGAPGMPEAGYLPIPRKLAQAGVKDMVRISDARMSGTAFGTIVLHITPEAAEGGALALVRNGDRIRLDVSARSLELLVDEAELGRRAKDWSPPAHVHDQERGYRGLYLRSVLQADEGCDFDFLRGRSGDAIPRASGDLAPAMGEQG</sequence>
<evidence type="ECO:0000256" key="5">
    <source>
        <dbReference type="ARBA" id="ARBA00023239"/>
    </source>
</evidence>
<dbReference type="InterPro" id="IPR020558">
    <property type="entry name" value="DiOHA_6PGluconate_deHydtase_CS"/>
</dbReference>
<dbReference type="SUPFAM" id="SSF143975">
    <property type="entry name" value="IlvD/EDD N-terminal domain-like"/>
    <property type="match status" value="1"/>
</dbReference>
<feature type="domain" description="Dihydroxy-acid/6-phosphogluconate dehydratase N-terminal" evidence="6">
    <location>
        <begin position="38"/>
        <end position="348"/>
    </location>
</feature>
<dbReference type="GO" id="GO:0046872">
    <property type="term" value="F:metal ion binding"/>
    <property type="evidence" value="ECO:0007669"/>
    <property type="project" value="UniProtKB-KW"/>
</dbReference>
<evidence type="ECO:0000259" key="6">
    <source>
        <dbReference type="Pfam" id="PF00920"/>
    </source>
</evidence>
<evidence type="ECO:0000256" key="1">
    <source>
        <dbReference type="ARBA" id="ARBA00006486"/>
    </source>
</evidence>
<dbReference type="Gene3D" id="3.50.30.80">
    <property type="entry name" value="IlvD/EDD C-terminal domain-like"/>
    <property type="match status" value="1"/>
</dbReference>
<dbReference type="InterPro" id="IPR037237">
    <property type="entry name" value="IlvD/EDD_N"/>
</dbReference>
<evidence type="ECO:0000259" key="7">
    <source>
        <dbReference type="Pfam" id="PF24877"/>
    </source>
</evidence>
<accession>A0A6J4MGI1</accession>
<dbReference type="EMBL" id="CADCUC010000529">
    <property type="protein sequence ID" value="CAA9354682.1"/>
    <property type="molecule type" value="Genomic_DNA"/>
</dbReference>
<evidence type="ECO:0000256" key="3">
    <source>
        <dbReference type="ARBA" id="ARBA00023004"/>
    </source>
</evidence>
<feature type="domain" description="Dihydroxy-acid/6-phosphogluconate dehydratase C-terminal" evidence="7">
    <location>
        <begin position="361"/>
        <end position="556"/>
    </location>
</feature>
<protein>
    <submittedName>
        <fullName evidence="8">Dihydroxy-acid dehydratase</fullName>
        <ecNumber evidence="8">4.2.1.9</ecNumber>
    </submittedName>
</protein>
<organism evidence="8">
    <name type="scientific">uncultured Microvirga sp</name>
    <dbReference type="NCBI Taxonomy" id="412392"/>
    <lineage>
        <taxon>Bacteria</taxon>
        <taxon>Pseudomonadati</taxon>
        <taxon>Pseudomonadota</taxon>
        <taxon>Alphaproteobacteria</taxon>
        <taxon>Hyphomicrobiales</taxon>
        <taxon>Methylobacteriaceae</taxon>
        <taxon>Microvirga</taxon>
        <taxon>environmental samples</taxon>
    </lineage>
</organism>
<dbReference type="EC" id="4.2.1.9" evidence="8"/>
<dbReference type="Pfam" id="PF24877">
    <property type="entry name" value="ILV_EDD_C"/>
    <property type="match status" value="1"/>
</dbReference>
<dbReference type="FunFam" id="3.50.30.80:FF:000001">
    <property type="entry name" value="Dihydroxy-acid dehydratase"/>
    <property type="match status" value="1"/>
</dbReference>
<keyword evidence="4" id="KW-0411">Iron-sulfur</keyword>
<dbReference type="InterPro" id="IPR056740">
    <property type="entry name" value="ILV_EDD_C"/>
</dbReference>
<dbReference type="InterPro" id="IPR042096">
    <property type="entry name" value="Dihydro-acid_dehy_C"/>
</dbReference>
<dbReference type="SUPFAM" id="SSF52016">
    <property type="entry name" value="LeuD/IlvD-like"/>
    <property type="match status" value="1"/>
</dbReference>
<evidence type="ECO:0000313" key="8">
    <source>
        <dbReference type="EMBL" id="CAA9354682.1"/>
    </source>
</evidence>
<dbReference type="PANTHER" id="PTHR43183:SF1">
    <property type="entry name" value="HYPOTHETICAL DIHYDROXY-ACID DEHYDRATASE (EUROFUNG)-RELATED"/>
    <property type="match status" value="1"/>
</dbReference>
<dbReference type="InterPro" id="IPR000581">
    <property type="entry name" value="ILV_EDD_N"/>
</dbReference>
<keyword evidence="5 8" id="KW-0456">Lyase</keyword>
<dbReference type="AlphaFoldDB" id="A0A6J4MGI1"/>
<dbReference type="PANTHER" id="PTHR43183">
    <property type="entry name" value="HYPOTHETICAL DIHYDROXYACID DEHYDRATASE (EUROFUNG)-RELATED"/>
    <property type="match status" value="1"/>
</dbReference>
<comment type="similarity">
    <text evidence="1">Belongs to the IlvD/Edd family.</text>
</comment>
<evidence type="ECO:0000256" key="2">
    <source>
        <dbReference type="ARBA" id="ARBA00022723"/>
    </source>
</evidence>
<reference evidence="8" key="1">
    <citation type="submission" date="2020-02" db="EMBL/GenBank/DDBJ databases">
        <authorList>
            <person name="Meier V. D."/>
        </authorList>
    </citation>
    <scope>NUCLEOTIDE SEQUENCE</scope>
    <source>
        <strain evidence="8">AVDCRST_MAG90</strain>
    </source>
</reference>
<dbReference type="InterPro" id="IPR052352">
    <property type="entry name" value="Sugar_Degrad_Dehydratases"/>
</dbReference>
<dbReference type="GO" id="GO:0004160">
    <property type="term" value="F:dihydroxy-acid dehydratase activity"/>
    <property type="evidence" value="ECO:0007669"/>
    <property type="project" value="UniProtKB-EC"/>
</dbReference>
<dbReference type="Pfam" id="PF00920">
    <property type="entry name" value="ILVD_EDD_N"/>
    <property type="match status" value="1"/>
</dbReference>
<dbReference type="NCBIfam" id="NF004784">
    <property type="entry name" value="PRK06131.1"/>
    <property type="match status" value="1"/>
</dbReference>
<dbReference type="GO" id="GO:0051536">
    <property type="term" value="F:iron-sulfur cluster binding"/>
    <property type="evidence" value="ECO:0007669"/>
    <property type="project" value="UniProtKB-KW"/>
</dbReference>
<keyword evidence="3" id="KW-0408">Iron</keyword>
<keyword evidence="2" id="KW-0479">Metal-binding</keyword>
<dbReference type="PROSITE" id="PS00886">
    <property type="entry name" value="ILVD_EDD_1"/>
    <property type="match status" value="1"/>
</dbReference>
<name>A0A6J4MGI1_9HYPH</name>
<proteinExistence type="inferred from homology"/>